<dbReference type="RefSeq" id="WP_036906489.1">
    <property type="nucleotide sequence ID" value="NZ_CP138967.1"/>
</dbReference>
<name>A0A0A2C5S7_PROMR</name>
<dbReference type="EMBL" id="JNAX01000014">
    <property type="protein sequence ID" value="KGG19984.1"/>
    <property type="molecule type" value="Genomic_DNA"/>
</dbReference>
<evidence type="ECO:0000313" key="2">
    <source>
        <dbReference type="Proteomes" id="UP000030392"/>
    </source>
</evidence>
<proteinExistence type="predicted"/>
<evidence type="ECO:0000313" key="1">
    <source>
        <dbReference type="EMBL" id="KGG19984.1"/>
    </source>
</evidence>
<dbReference type="Proteomes" id="UP000030392">
    <property type="component" value="Unassembled WGS sequence"/>
</dbReference>
<accession>A0A0A2C5S7</accession>
<sequence>MQKLYRSLVLIVFLFLTQLISEPVFACVEGLTWGMDLQKVESHLGISFSPIKEETTQNLFEVKDIQISGLPVEVLRVRIENEDGLKQLAYEIDNENMTEVLAGLRYRFGPPVGTSVDIEGGSPQQQWIWHTGEDVIVAVKSEHRPFVLSYRPSLLDPSFL</sequence>
<organism evidence="1 2">
    <name type="scientific">Prochlorococcus marinus str. PAC1</name>
    <dbReference type="NCBI Taxonomy" id="59924"/>
    <lineage>
        <taxon>Bacteria</taxon>
        <taxon>Bacillati</taxon>
        <taxon>Cyanobacteriota</taxon>
        <taxon>Cyanophyceae</taxon>
        <taxon>Synechococcales</taxon>
        <taxon>Prochlorococcaceae</taxon>
        <taxon>Prochlorococcus</taxon>
    </lineage>
</organism>
<dbReference type="AlphaFoldDB" id="A0A0A2C5S7"/>
<gene>
    <name evidence="1" type="ORF">EV03_1448</name>
</gene>
<reference evidence="2" key="1">
    <citation type="journal article" date="2014" name="Sci. Data">
        <title>Genomes of diverse isolates of the marine cyanobacterium Prochlorococcus.</title>
        <authorList>
            <person name="Biller S."/>
            <person name="Berube P."/>
            <person name="Thompson J."/>
            <person name="Kelly L."/>
            <person name="Roggensack S."/>
            <person name="Awad L."/>
            <person name="Roache-Johnson K."/>
            <person name="Ding H."/>
            <person name="Giovannoni S.J."/>
            <person name="Moore L.R."/>
            <person name="Chisholm S.W."/>
        </authorList>
    </citation>
    <scope>NUCLEOTIDE SEQUENCE [LARGE SCALE GENOMIC DNA]</scope>
    <source>
        <strain evidence="2">PAC1</strain>
    </source>
</reference>
<protein>
    <submittedName>
        <fullName evidence="1">Uncharacterized protein</fullName>
    </submittedName>
</protein>
<comment type="caution">
    <text evidence="1">The sequence shown here is derived from an EMBL/GenBank/DDBJ whole genome shotgun (WGS) entry which is preliminary data.</text>
</comment>